<comment type="caution">
    <text evidence="2">The sequence shown here is derived from an EMBL/GenBank/DDBJ whole genome shotgun (WGS) entry which is preliminary data.</text>
</comment>
<name>A0ABR3XSF0_9EURO</name>
<protein>
    <submittedName>
        <fullName evidence="2">Uncharacterized protein</fullName>
    </submittedName>
</protein>
<feature type="region of interest" description="Disordered" evidence="1">
    <location>
        <begin position="13"/>
        <end position="42"/>
    </location>
</feature>
<dbReference type="EMBL" id="JAVDPF010000011">
    <property type="protein sequence ID" value="KAL1878919.1"/>
    <property type="molecule type" value="Genomic_DNA"/>
</dbReference>
<evidence type="ECO:0000313" key="2">
    <source>
        <dbReference type="EMBL" id="KAL1878919.1"/>
    </source>
</evidence>
<evidence type="ECO:0000313" key="3">
    <source>
        <dbReference type="Proteomes" id="UP001583193"/>
    </source>
</evidence>
<accession>A0ABR3XSF0</accession>
<gene>
    <name evidence="2" type="ORF">Plec18167_004214</name>
</gene>
<reference evidence="2 3" key="1">
    <citation type="journal article" date="2024" name="IMA Fungus">
        <title>IMA Genome - F19 : A genome assembly and annotation guide to empower mycologists, including annotated draft genome sequences of Ceratocystis pirilliformis, Diaporthe australafricana, Fusarium ophioides, Paecilomyces lecythidis, and Sporothrix stenoceras.</title>
        <authorList>
            <person name="Aylward J."/>
            <person name="Wilson A.M."/>
            <person name="Visagie C.M."/>
            <person name="Spraker J."/>
            <person name="Barnes I."/>
            <person name="Buitendag C."/>
            <person name="Ceriani C."/>
            <person name="Del Mar Angel L."/>
            <person name="du Plessis D."/>
            <person name="Fuchs T."/>
            <person name="Gasser K."/>
            <person name="Kramer D."/>
            <person name="Li W."/>
            <person name="Munsamy K."/>
            <person name="Piso A."/>
            <person name="Price J.L."/>
            <person name="Sonnekus B."/>
            <person name="Thomas C."/>
            <person name="van der Nest A."/>
            <person name="van Dijk A."/>
            <person name="van Heerden A."/>
            <person name="van Vuuren N."/>
            <person name="Yilmaz N."/>
            <person name="Duong T.A."/>
            <person name="van der Merwe N.A."/>
            <person name="Wingfield M.J."/>
            <person name="Wingfield B.D."/>
        </authorList>
    </citation>
    <scope>NUCLEOTIDE SEQUENCE [LARGE SCALE GENOMIC DNA]</scope>
    <source>
        <strain evidence="2 3">CMW 18167</strain>
    </source>
</reference>
<feature type="compositionally biased region" description="Low complexity" evidence="1">
    <location>
        <begin position="17"/>
        <end position="35"/>
    </location>
</feature>
<proteinExistence type="predicted"/>
<dbReference type="Proteomes" id="UP001583193">
    <property type="component" value="Unassembled WGS sequence"/>
</dbReference>
<evidence type="ECO:0000256" key="1">
    <source>
        <dbReference type="SAM" id="MobiDB-lite"/>
    </source>
</evidence>
<sequence length="129" mass="15005">MRIHRLAALSTISGARKPQQLNHQKQQHQSQAQLPVQKHTAVPKPQIRLPYPRTRQDFLAYRLSGISRNKLCQESSDPDHDLRRFVGNSAVNRASVDWVHRDLMRRVDEIEERQREVMAGIEVMHLEAV</sequence>
<keyword evidence="3" id="KW-1185">Reference proteome</keyword>
<organism evidence="2 3">
    <name type="scientific">Paecilomyces lecythidis</name>
    <dbReference type="NCBI Taxonomy" id="3004212"/>
    <lineage>
        <taxon>Eukaryota</taxon>
        <taxon>Fungi</taxon>
        <taxon>Dikarya</taxon>
        <taxon>Ascomycota</taxon>
        <taxon>Pezizomycotina</taxon>
        <taxon>Eurotiomycetes</taxon>
        <taxon>Eurotiomycetidae</taxon>
        <taxon>Eurotiales</taxon>
        <taxon>Thermoascaceae</taxon>
        <taxon>Paecilomyces</taxon>
    </lineage>
</organism>